<keyword evidence="23" id="KW-1185">Reference proteome</keyword>
<keyword evidence="9" id="KW-0106">Calcium</keyword>
<dbReference type="Pfam" id="PF14707">
    <property type="entry name" value="Sulfatase_C"/>
    <property type="match status" value="1"/>
</dbReference>
<dbReference type="KEGG" id="oaa:100090535"/>
<dbReference type="OrthoDB" id="103349at2759"/>
<keyword evidence="6 20" id="KW-0732">Signal</keyword>
<dbReference type="GeneID" id="100090535"/>
<evidence type="ECO:0000256" key="10">
    <source>
        <dbReference type="ARBA" id="ARBA00023098"/>
    </source>
</evidence>
<comment type="cofactor">
    <cofactor evidence="1">
        <name>Ca(2+)</name>
        <dbReference type="ChEBI" id="CHEBI:29108"/>
    </cofactor>
</comment>
<dbReference type="CTD" id="410"/>
<evidence type="ECO:0000256" key="19">
    <source>
        <dbReference type="ARBA" id="ARBA00076521"/>
    </source>
</evidence>
<sequence length="523" mass="56246">MALRPLLPGPRALPRPLPRALPLPLALALALAAARVASRPPNFVVIFADDLGYGDLGSYGHPRSATPHLDRMAAGGLRFTDFYSTCPVCSPSRASLLTGRYQTRSGLFPGVLYPGSRGGLPPAEVTVAEVLAARGYLTGMAGKWHLGVGANGSFLPPHQGFQRFLGVPYSHDQGPCQNLTCFPPAERCWGTCDQGVVPVPLLDNLTVRQQPLDLPGLERRYLRFAQQLMADAARLRRPFFLYYASHHTHYPQFGGGEFVDQSGRGPFGDALLELDAAVGALLGTLEELGLQEDTLVFFTADNGPETMRMWRGGSAGLLKCGKGTTYEGGVREPALAYWPGHIQPGVTRELASTLDLLPTLAALAGAQLPNVTLDGFDLSPLLLGTGKSPRQSLFFYPPAPDEVLGVFAVRYGRYKAHFFTQGAFHSDTTPDQDCHGTTPLTAHDPPLLFDLDTDPGENYELLRGGRRGEPGVLQAIKATRLLKAAFDASMVFGPSQMGRGLDPSLQLCCSPGCTPWPACCHCQ</sequence>
<organism evidence="22 23">
    <name type="scientific">Ornithorhynchus anatinus</name>
    <name type="common">Duckbill platypus</name>
    <dbReference type="NCBI Taxonomy" id="9258"/>
    <lineage>
        <taxon>Eukaryota</taxon>
        <taxon>Metazoa</taxon>
        <taxon>Chordata</taxon>
        <taxon>Craniata</taxon>
        <taxon>Vertebrata</taxon>
        <taxon>Euteleostomi</taxon>
        <taxon>Mammalia</taxon>
        <taxon>Monotremata</taxon>
        <taxon>Ornithorhynchidae</taxon>
        <taxon>Ornithorhynchus</taxon>
    </lineage>
</organism>
<feature type="signal peptide" evidence="20">
    <location>
        <begin position="1"/>
        <end position="38"/>
    </location>
</feature>
<dbReference type="EC" id="3.1.6.8" evidence="17"/>
<evidence type="ECO:0000313" key="23">
    <source>
        <dbReference type="Proteomes" id="UP000002279"/>
    </source>
</evidence>
<evidence type="ECO:0000259" key="21">
    <source>
        <dbReference type="Pfam" id="PF00884"/>
    </source>
</evidence>
<dbReference type="Gene3D" id="3.40.720.10">
    <property type="entry name" value="Alkaline Phosphatase, subunit A"/>
    <property type="match status" value="1"/>
</dbReference>
<dbReference type="Bgee" id="ENSOANG00000020836">
    <property type="expression patterns" value="Expressed in liver and 7 other cell types or tissues"/>
</dbReference>
<dbReference type="InterPro" id="IPR050738">
    <property type="entry name" value="Sulfatase"/>
</dbReference>
<evidence type="ECO:0000256" key="18">
    <source>
        <dbReference type="ARBA" id="ARBA00074874"/>
    </source>
</evidence>
<reference evidence="22 23" key="1">
    <citation type="journal article" date="2008" name="Nature">
        <title>Genome analysis of the platypus reveals unique signatures of evolution.</title>
        <authorList>
            <person name="Warren W.C."/>
            <person name="Hillier L.W."/>
            <person name="Marshall Graves J.A."/>
            <person name="Birney E."/>
            <person name="Ponting C.P."/>
            <person name="Grutzner F."/>
            <person name="Belov K."/>
            <person name="Miller W."/>
            <person name="Clarke L."/>
            <person name="Chinwalla A.T."/>
            <person name="Yang S.P."/>
            <person name="Heger A."/>
            <person name="Locke D.P."/>
            <person name="Miethke P."/>
            <person name="Waters P.D."/>
            <person name="Veyrunes F."/>
            <person name="Fulton L."/>
            <person name="Fulton B."/>
            <person name="Graves T."/>
            <person name="Wallis J."/>
            <person name="Puente X.S."/>
            <person name="Lopez-Otin C."/>
            <person name="Ordonez G.R."/>
            <person name="Eichler E.E."/>
            <person name="Chen L."/>
            <person name="Cheng Z."/>
            <person name="Deakin J.E."/>
            <person name="Alsop A."/>
            <person name="Thompson K."/>
            <person name="Kirby P."/>
            <person name="Papenfuss A.T."/>
            <person name="Wakefield M.J."/>
            <person name="Olender T."/>
            <person name="Lancet D."/>
            <person name="Huttley G.A."/>
            <person name="Smit A.F."/>
            <person name="Pask A."/>
            <person name="Temple-Smith P."/>
            <person name="Batzer M.A."/>
            <person name="Walker J.A."/>
            <person name="Konkel M.K."/>
            <person name="Harris R.S."/>
            <person name="Whittington C.M."/>
            <person name="Wong E.S."/>
            <person name="Gemmell N.J."/>
            <person name="Buschiazzo E."/>
            <person name="Vargas Jentzsch I.M."/>
            <person name="Merkel A."/>
            <person name="Schmitz J."/>
            <person name="Zemann A."/>
            <person name="Churakov G."/>
            <person name="Kriegs J.O."/>
            <person name="Brosius J."/>
            <person name="Murchison E.P."/>
            <person name="Sachidanandam R."/>
            <person name="Smith C."/>
            <person name="Hannon G.J."/>
            <person name="Tsend-Ayush E."/>
            <person name="McMillan D."/>
            <person name="Attenborough R."/>
            <person name="Rens W."/>
            <person name="Ferguson-Smith M."/>
            <person name="Lefevre C.M."/>
            <person name="Sharp J.A."/>
            <person name="Nicholas K.R."/>
            <person name="Ray D.A."/>
            <person name="Kube M."/>
            <person name="Reinhardt R."/>
            <person name="Pringle T.H."/>
            <person name="Taylor J."/>
            <person name="Jones R.C."/>
            <person name="Nixon B."/>
            <person name="Dacheux J.L."/>
            <person name="Niwa H."/>
            <person name="Sekita Y."/>
            <person name="Huang X."/>
            <person name="Stark A."/>
            <person name="Kheradpour P."/>
            <person name="Kellis M."/>
            <person name="Flicek P."/>
            <person name="Chen Y."/>
            <person name="Webber C."/>
            <person name="Hardison R."/>
            <person name="Nelson J."/>
            <person name="Hallsworth-Pepin K."/>
            <person name="Delehaunty K."/>
            <person name="Markovic C."/>
            <person name="Minx P."/>
            <person name="Feng Y."/>
            <person name="Kremitzki C."/>
            <person name="Mitreva M."/>
            <person name="Glasscock J."/>
            <person name="Wylie T."/>
            <person name="Wohldmann P."/>
            <person name="Thiru P."/>
            <person name="Nhan M.N."/>
            <person name="Pohl C.S."/>
            <person name="Smith S.M."/>
            <person name="Hou S."/>
            <person name="Nefedov M."/>
            <person name="de Jong P.J."/>
            <person name="Renfree M.B."/>
            <person name="Mardis E.R."/>
            <person name="Wilson R.K."/>
        </authorList>
    </citation>
    <scope>NUCLEOTIDE SEQUENCE [LARGE SCALE GENOMIC DNA]</scope>
    <source>
        <strain evidence="22 23">Glennie</strain>
    </source>
</reference>
<dbReference type="OMA" id="YPAYPDE"/>
<evidence type="ECO:0000313" key="22">
    <source>
        <dbReference type="Ensembl" id="ENSOANP00000026509.2"/>
    </source>
</evidence>
<reference evidence="22" key="3">
    <citation type="submission" date="2025-09" db="UniProtKB">
        <authorList>
            <consortium name="Ensembl"/>
        </authorList>
    </citation>
    <scope>IDENTIFICATION</scope>
    <source>
        <strain evidence="22">Glennie</strain>
    </source>
</reference>
<comment type="subcellular location">
    <subcellularLocation>
        <location evidence="2">Endoplasmic reticulum</location>
    </subcellularLocation>
    <subcellularLocation>
        <location evidence="3">Lysosome</location>
    </subcellularLocation>
</comment>
<dbReference type="GeneTree" id="ENSGT00940000157610"/>
<dbReference type="PROSITE" id="PS00149">
    <property type="entry name" value="SULFATASE_2"/>
    <property type="match status" value="1"/>
</dbReference>
<dbReference type="FunFam" id="3.40.720.10:FF:000023">
    <property type="entry name" value="Arylsulfatase A"/>
    <property type="match status" value="1"/>
</dbReference>
<dbReference type="eggNOG" id="KOG3867">
    <property type="taxonomic scope" value="Eukaryota"/>
</dbReference>
<dbReference type="AlphaFoldDB" id="F7F0Q0"/>
<keyword evidence="12" id="KW-0325">Glycoprotein</keyword>
<evidence type="ECO:0000256" key="20">
    <source>
        <dbReference type="SAM" id="SignalP"/>
    </source>
</evidence>
<evidence type="ECO:0000256" key="7">
    <source>
        <dbReference type="ARBA" id="ARBA00022801"/>
    </source>
</evidence>
<evidence type="ECO:0000256" key="16">
    <source>
        <dbReference type="ARBA" id="ARBA00061742"/>
    </source>
</evidence>
<feature type="chain" id="PRO_5028243101" description="Arylsulfatase A" evidence="20">
    <location>
        <begin position="39"/>
        <end position="523"/>
    </location>
</feature>
<comment type="similarity">
    <text evidence="4">Belongs to the sulfatase family.</text>
</comment>
<dbReference type="STRING" id="9258.ENSOANP00000026509"/>
<dbReference type="PANTHER" id="PTHR42693">
    <property type="entry name" value="ARYLSULFATASE FAMILY MEMBER"/>
    <property type="match status" value="1"/>
</dbReference>
<evidence type="ECO:0000256" key="5">
    <source>
        <dbReference type="ARBA" id="ARBA00022723"/>
    </source>
</evidence>
<dbReference type="FunFam" id="3.30.1120.10:FF:000003">
    <property type="entry name" value="Arylsulfatase A"/>
    <property type="match status" value="1"/>
</dbReference>
<evidence type="ECO:0000256" key="12">
    <source>
        <dbReference type="ARBA" id="ARBA00023180"/>
    </source>
</evidence>
<evidence type="ECO:0000256" key="4">
    <source>
        <dbReference type="ARBA" id="ARBA00008779"/>
    </source>
</evidence>
<comment type="function">
    <text evidence="15">Hydrolyzes cerebroside sulfate.</text>
</comment>
<protein>
    <recommendedName>
        <fullName evidence="18">Arylsulfatase A</fullName>
        <ecNumber evidence="17">3.1.6.8</ecNumber>
    </recommendedName>
    <alternativeName>
        <fullName evidence="19">Cerebroside-sulfatase</fullName>
    </alternativeName>
</protein>
<keyword evidence="11" id="KW-1015">Disulfide bond</keyword>
<keyword evidence="7" id="KW-0378">Hydrolase</keyword>
<evidence type="ECO:0000256" key="11">
    <source>
        <dbReference type="ARBA" id="ARBA00023157"/>
    </source>
</evidence>
<dbReference type="GO" id="GO:0004098">
    <property type="term" value="F:cerebroside-sulfatase activity"/>
    <property type="evidence" value="ECO:0007669"/>
    <property type="project" value="UniProtKB-EC"/>
</dbReference>
<reference evidence="22" key="2">
    <citation type="submission" date="2025-08" db="UniProtKB">
        <authorList>
            <consortium name="Ensembl"/>
        </authorList>
    </citation>
    <scope>IDENTIFICATION</scope>
    <source>
        <strain evidence="22">Glennie</strain>
    </source>
</reference>
<dbReference type="GO" id="GO:0005783">
    <property type="term" value="C:endoplasmic reticulum"/>
    <property type="evidence" value="ECO:0007669"/>
    <property type="project" value="UniProtKB-SubCell"/>
</dbReference>
<evidence type="ECO:0000256" key="17">
    <source>
        <dbReference type="ARBA" id="ARBA00066352"/>
    </source>
</evidence>
<dbReference type="InterPro" id="IPR000917">
    <property type="entry name" value="Sulfatase_N"/>
</dbReference>
<dbReference type="GO" id="GO:0006629">
    <property type="term" value="P:lipid metabolic process"/>
    <property type="evidence" value="ECO:0007669"/>
    <property type="project" value="UniProtKB-KW"/>
</dbReference>
<dbReference type="Proteomes" id="UP000002279">
    <property type="component" value="Chromosome 1"/>
</dbReference>
<evidence type="ECO:0000256" key="15">
    <source>
        <dbReference type="ARBA" id="ARBA00058866"/>
    </source>
</evidence>
<dbReference type="RefSeq" id="XP_028916843.1">
    <property type="nucleotide sequence ID" value="XM_029061010.1"/>
</dbReference>
<dbReference type="PANTHER" id="PTHR42693:SF11">
    <property type="entry name" value="ARYLSULFATASE A"/>
    <property type="match status" value="1"/>
</dbReference>
<evidence type="ECO:0000256" key="14">
    <source>
        <dbReference type="ARBA" id="ARBA00052854"/>
    </source>
</evidence>
<evidence type="ECO:0000256" key="6">
    <source>
        <dbReference type="ARBA" id="ARBA00022729"/>
    </source>
</evidence>
<dbReference type="HOGENOM" id="CLU_099292_0_0_1"/>
<dbReference type="InterPro" id="IPR017850">
    <property type="entry name" value="Alkaline_phosphatase_core_sf"/>
</dbReference>
<dbReference type="FunCoup" id="F7F0Q0">
    <property type="interactions" value="356"/>
</dbReference>
<keyword evidence="10" id="KW-0443">Lipid metabolism</keyword>
<evidence type="ECO:0000256" key="9">
    <source>
        <dbReference type="ARBA" id="ARBA00022837"/>
    </source>
</evidence>
<keyword evidence="5" id="KW-0479">Metal-binding</keyword>
<dbReference type="GO" id="GO:0005764">
    <property type="term" value="C:lysosome"/>
    <property type="evidence" value="ECO:0007669"/>
    <property type="project" value="UniProtKB-SubCell"/>
</dbReference>
<name>F7F0Q0_ORNAN</name>
<keyword evidence="8" id="KW-0256">Endoplasmic reticulum</keyword>
<dbReference type="GO" id="GO:0004065">
    <property type="term" value="F:arylsulfatase activity"/>
    <property type="evidence" value="ECO:0000318"/>
    <property type="project" value="GO_Central"/>
</dbReference>
<evidence type="ECO:0000256" key="1">
    <source>
        <dbReference type="ARBA" id="ARBA00001913"/>
    </source>
</evidence>
<dbReference type="SUPFAM" id="SSF53649">
    <property type="entry name" value="Alkaline phosphatase-like"/>
    <property type="match status" value="1"/>
</dbReference>
<dbReference type="Ensembl" id="ENSOANT00000030311.3">
    <property type="protein sequence ID" value="ENSOANP00000026509.2"/>
    <property type="gene ID" value="ENSOANG00000020836.3"/>
</dbReference>
<accession>F7F0Q0</accession>
<dbReference type="PROSITE" id="PS00523">
    <property type="entry name" value="SULFATASE_1"/>
    <property type="match status" value="1"/>
</dbReference>
<evidence type="ECO:0000256" key="8">
    <source>
        <dbReference type="ARBA" id="ARBA00022824"/>
    </source>
</evidence>
<feature type="domain" description="Sulfatase N-terminal" evidence="21">
    <location>
        <begin position="41"/>
        <end position="366"/>
    </location>
</feature>
<evidence type="ECO:0000256" key="13">
    <source>
        <dbReference type="ARBA" id="ARBA00023228"/>
    </source>
</evidence>
<comment type="catalytic activity">
    <reaction evidence="14">
        <text>an N-acyl-1-beta-D-(3-O-sulfo)-galactosyl-sphing-4-enine + H2O = a beta-D-galactosyl-(1&lt;-&gt;1')-N-acylsphing-4-enine + sulfate + H(+)</text>
        <dbReference type="Rhea" id="RHEA:21300"/>
        <dbReference type="ChEBI" id="CHEBI:15377"/>
        <dbReference type="ChEBI" id="CHEBI:15378"/>
        <dbReference type="ChEBI" id="CHEBI:16189"/>
        <dbReference type="ChEBI" id="CHEBI:18390"/>
        <dbReference type="ChEBI" id="CHEBI:75956"/>
        <dbReference type="EC" id="3.1.6.8"/>
    </reaction>
    <physiologicalReaction direction="left-to-right" evidence="14">
        <dbReference type="Rhea" id="RHEA:21301"/>
    </physiologicalReaction>
</comment>
<comment type="subunit">
    <text evidence="16">Homodimer at neutral pH and homooctamer at acidic pH. Exists both as a single chain of 58 kDa (component A) or as a chain of 50 kDa (component B) linked by disulfide bond(s) to a 7 kDa chain (component C). Interacts with SUMF1.</text>
</comment>
<dbReference type="Pfam" id="PF00884">
    <property type="entry name" value="Sulfatase"/>
    <property type="match status" value="1"/>
</dbReference>
<dbReference type="Gene3D" id="3.30.1120.10">
    <property type="match status" value="1"/>
</dbReference>
<gene>
    <name evidence="22" type="primary">ARSA</name>
</gene>
<dbReference type="InterPro" id="IPR024607">
    <property type="entry name" value="Sulfatase_CS"/>
</dbReference>
<evidence type="ECO:0000256" key="3">
    <source>
        <dbReference type="ARBA" id="ARBA00004371"/>
    </source>
</evidence>
<dbReference type="InParanoid" id="F7F0Q0"/>
<evidence type="ECO:0000256" key="2">
    <source>
        <dbReference type="ARBA" id="ARBA00004240"/>
    </source>
</evidence>
<proteinExistence type="inferred from homology"/>
<dbReference type="GO" id="GO:0046872">
    <property type="term" value="F:metal ion binding"/>
    <property type="evidence" value="ECO:0007669"/>
    <property type="project" value="UniProtKB-KW"/>
</dbReference>
<keyword evidence="13" id="KW-0458">Lysosome</keyword>